<name>A0A369W0M0_9SPHN</name>
<sequence length="86" mass="9349">MERPHPGLPELQARRLSAAPVEEEDGFEIVPVVAIESPCTNVCRIGADRLCEGCRRTVAEIAGWTAGSPEWRARVLADLARRKPGG</sequence>
<accession>A0A369W0M0</accession>
<protein>
    <submittedName>
        <fullName evidence="1">DUF1289 domain-containing protein</fullName>
    </submittedName>
</protein>
<organism evidence="1 2">
    <name type="scientific">Sphingomonas aracearum</name>
    <dbReference type="NCBI Taxonomy" id="2283317"/>
    <lineage>
        <taxon>Bacteria</taxon>
        <taxon>Pseudomonadati</taxon>
        <taxon>Pseudomonadota</taxon>
        <taxon>Alphaproteobacteria</taxon>
        <taxon>Sphingomonadales</taxon>
        <taxon>Sphingomonadaceae</taxon>
        <taxon>Sphingomonas</taxon>
    </lineage>
</organism>
<keyword evidence="2" id="KW-1185">Reference proteome</keyword>
<gene>
    <name evidence="1" type="ORF">DVW87_04325</name>
</gene>
<comment type="caution">
    <text evidence="1">The sequence shown here is derived from an EMBL/GenBank/DDBJ whole genome shotgun (WGS) entry which is preliminary data.</text>
</comment>
<evidence type="ECO:0000313" key="2">
    <source>
        <dbReference type="Proteomes" id="UP000253918"/>
    </source>
</evidence>
<dbReference type="Proteomes" id="UP000253918">
    <property type="component" value="Unassembled WGS sequence"/>
</dbReference>
<evidence type="ECO:0000313" key="1">
    <source>
        <dbReference type="EMBL" id="RDE07487.1"/>
    </source>
</evidence>
<dbReference type="Pfam" id="PF06945">
    <property type="entry name" value="DUF1289"/>
    <property type="match status" value="1"/>
</dbReference>
<dbReference type="EMBL" id="QQNB01000001">
    <property type="protein sequence ID" value="RDE07487.1"/>
    <property type="molecule type" value="Genomic_DNA"/>
</dbReference>
<dbReference type="OrthoDB" id="9811423at2"/>
<dbReference type="InterPro" id="IPR010710">
    <property type="entry name" value="DUF1289"/>
</dbReference>
<reference evidence="1 2" key="1">
    <citation type="submission" date="2018-07" db="EMBL/GenBank/DDBJ databases">
        <title>a novel species of Sphingomonas isolated from the rhizosphere soil of Araceae plant.</title>
        <authorList>
            <person name="Zhiyong W."/>
            <person name="Qinglan Z."/>
            <person name="Zhiwei F."/>
            <person name="Ding X."/>
            <person name="Gejiao W."/>
            <person name="Shixue Z."/>
        </authorList>
    </citation>
    <scope>NUCLEOTIDE SEQUENCE [LARGE SCALE GENOMIC DNA]</scope>
    <source>
        <strain evidence="1 2">WZY 27</strain>
    </source>
</reference>
<proteinExistence type="predicted"/>
<dbReference type="AlphaFoldDB" id="A0A369W0M0"/>